<evidence type="ECO:0000256" key="4">
    <source>
        <dbReference type="ARBA" id="ARBA00022884"/>
    </source>
</evidence>
<dbReference type="NCBIfam" id="NF008805">
    <property type="entry name" value="PRK11824.1"/>
    <property type="match status" value="1"/>
</dbReference>
<keyword evidence="3 5" id="KW-0548">Nucleotidyltransferase</keyword>
<dbReference type="PROSITE" id="PS50126">
    <property type="entry name" value="S1"/>
    <property type="match status" value="1"/>
</dbReference>
<sequence length="741" mass="80639">MEKKVYSLEIGGHTMSAEFNDWADQANGSVLVRYGNSAVLATAVMGRESDKDYFPLTVEYEEKFYAAGAILGSRFMRREGRPSDEAILSGRIVDRTIRPLFPKGLTREIQVIITVLSLEEYDTDVLAVNAASLALATSNIPWNGPVSAVRIGIEKPLDGARDKGTDAFIVNPNYIQRLETTAQMDLLTCGKDGLINMIEVGAAEVPEEALEAALARASEEIEKLQTWQKTIIAERAVPKSKFIPPFEDDGRLISVFDEVVMSRIKAKKDMLAKEDFNELKGEWAAHAAATFPDIESGKISTYYEHRVDEYVHDLAIKSGKRVDGRAFDEIRPLFAQAGNISPVIHGTGLFYRGQTHVLAALTLGGPGDAQLIDTIEYQETKKTFMLHYNFPPFSVGETGRVGGFNRRMTGHGALAEKALRAVLPQKDVFPYTIRVVCESLASNGSTSMASVCAGALALMDAGVPITRPVAGIAMGLMSGAGKQKTGSSEMQYKVLTDIQGPEDHHGDMDFKVAGTSEGVTAVQMDVKVDGVPLKVLGEAFAQAKKARMQILEVITKEIASPRADISPRAPKILTIIVKKDQIGLVIGPGGKMINGIRERTGADDITIEEDGTIFITGKDGAAEAAQKEISDLTREYMVGDRFEGPVVRLMDFGAFVKITPNQDGLVHVSEVAPFRIGKISDAVQIGDIVPVVLKEIDEKGRYNLSIKAADPEWATRKGLKPDQGGGEYNGRRPDRPPNRRT</sequence>
<dbReference type="InterPro" id="IPR020568">
    <property type="entry name" value="Ribosomal_Su5_D2-typ_SF"/>
</dbReference>
<comment type="similarity">
    <text evidence="1 5">Belongs to the polyribonucleotide nucleotidyltransferase family.</text>
</comment>
<dbReference type="EC" id="2.7.7.8" evidence="5"/>
<evidence type="ECO:0000256" key="6">
    <source>
        <dbReference type="SAM" id="MobiDB-lite"/>
    </source>
</evidence>
<dbReference type="InterPro" id="IPR001247">
    <property type="entry name" value="ExoRNase_PH_dom1"/>
</dbReference>
<dbReference type="InterPro" id="IPR036345">
    <property type="entry name" value="ExoRNase_PH_dom2_sf"/>
</dbReference>
<dbReference type="SUPFAM" id="SSF54791">
    <property type="entry name" value="Eukaryotic type KH-domain (KH-domain type I)"/>
    <property type="match status" value="1"/>
</dbReference>
<dbReference type="HAMAP" id="MF_01595">
    <property type="entry name" value="PNPase"/>
    <property type="match status" value="1"/>
</dbReference>
<dbReference type="Pfam" id="PF00013">
    <property type="entry name" value="KH_1"/>
    <property type="match status" value="1"/>
</dbReference>
<keyword evidence="5" id="KW-0963">Cytoplasm</keyword>
<dbReference type="AlphaFoldDB" id="A0A1F6CTD7"/>
<protein>
    <recommendedName>
        <fullName evidence="5">Polyribonucleotide nucleotidyltransferase</fullName>
        <ecNumber evidence="5">2.7.7.8</ecNumber>
    </recommendedName>
    <alternativeName>
        <fullName evidence="5">Polynucleotide phosphorylase</fullName>
        <shortName evidence="5">PNPase</shortName>
    </alternativeName>
</protein>
<dbReference type="PANTHER" id="PTHR11252:SF0">
    <property type="entry name" value="POLYRIBONUCLEOTIDE NUCLEOTIDYLTRANSFERASE 1, MITOCHONDRIAL"/>
    <property type="match status" value="1"/>
</dbReference>
<dbReference type="EMBL" id="MFKT01000029">
    <property type="protein sequence ID" value="OGG52436.1"/>
    <property type="molecule type" value="Genomic_DNA"/>
</dbReference>
<proteinExistence type="inferred from homology"/>
<dbReference type="InterPro" id="IPR003029">
    <property type="entry name" value="S1_domain"/>
</dbReference>
<feature type="binding site" evidence="5">
    <location>
        <position position="509"/>
    </location>
    <ligand>
        <name>Mg(2+)</name>
        <dbReference type="ChEBI" id="CHEBI:18420"/>
    </ligand>
</feature>
<keyword evidence="5" id="KW-0460">Magnesium</keyword>
<comment type="subcellular location">
    <subcellularLocation>
        <location evidence="5">Cytoplasm</location>
    </subcellularLocation>
</comment>
<evidence type="ECO:0000256" key="1">
    <source>
        <dbReference type="ARBA" id="ARBA00007404"/>
    </source>
</evidence>
<dbReference type="InterPro" id="IPR036612">
    <property type="entry name" value="KH_dom_type_1_sf"/>
</dbReference>
<dbReference type="InterPro" id="IPR027408">
    <property type="entry name" value="PNPase/RNase_PH_dom_sf"/>
</dbReference>
<keyword evidence="5" id="KW-0479">Metal-binding</keyword>
<dbReference type="FunFam" id="3.30.1370.10:FF:000001">
    <property type="entry name" value="Polyribonucleotide nucleotidyltransferase"/>
    <property type="match status" value="1"/>
</dbReference>
<evidence type="ECO:0000256" key="5">
    <source>
        <dbReference type="HAMAP-Rule" id="MF_01595"/>
    </source>
</evidence>
<organism evidence="8 9">
    <name type="scientific">Candidatus Kaiserbacteria bacterium RIFCSPHIGHO2_01_FULL_53_29</name>
    <dbReference type="NCBI Taxonomy" id="1798480"/>
    <lineage>
        <taxon>Bacteria</taxon>
        <taxon>Candidatus Kaiseribacteriota</taxon>
    </lineage>
</organism>
<comment type="function">
    <text evidence="5">Involved in mRNA degradation. Catalyzes the phosphorolysis of single-stranded polyribonucleotides processively in the 3'- to 5'-direction.</text>
</comment>
<dbReference type="CDD" id="cd02393">
    <property type="entry name" value="KH-I_PNPase"/>
    <property type="match status" value="1"/>
</dbReference>
<dbReference type="GO" id="GO:0003723">
    <property type="term" value="F:RNA binding"/>
    <property type="evidence" value="ECO:0007669"/>
    <property type="project" value="UniProtKB-UniRule"/>
</dbReference>
<feature type="compositionally biased region" description="Basic and acidic residues" evidence="6">
    <location>
        <begin position="729"/>
        <end position="741"/>
    </location>
</feature>
<gene>
    <name evidence="5" type="primary">pnp</name>
    <name evidence="8" type="ORF">A2851_05330</name>
</gene>
<dbReference type="PANTHER" id="PTHR11252">
    <property type="entry name" value="POLYRIBONUCLEOTIDE NUCLEOTIDYLTRANSFERASE"/>
    <property type="match status" value="1"/>
</dbReference>
<dbReference type="CDD" id="cd11364">
    <property type="entry name" value="RNase_PH_PNPase_2"/>
    <property type="match status" value="1"/>
</dbReference>
<dbReference type="SUPFAM" id="SSF55666">
    <property type="entry name" value="Ribonuclease PH domain 2-like"/>
    <property type="match status" value="2"/>
</dbReference>
<dbReference type="GO" id="GO:0000287">
    <property type="term" value="F:magnesium ion binding"/>
    <property type="evidence" value="ECO:0007669"/>
    <property type="project" value="UniProtKB-UniRule"/>
</dbReference>
<accession>A0A1F6CTD7</accession>
<dbReference type="Pfam" id="PF01138">
    <property type="entry name" value="RNase_PH"/>
    <property type="match status" value="2"/>
</dbReference>
<comment type="cofactor">
    <cofactor evidence="5">
        <name>Mg(2+)</name>
        <dbReference type="ChEBI" id="CHEBI:18420"/>
    </cofactor>
</comment>
<dbReference type="Gene3D" id="3.30.230.70">
    <property type="entry name" value="GHMP Kinase, N-terminal domain"/>
    <property type="match status" value="2"/>
</dbReference>
<evidence type="ECO:0000256" key="3">
    <source>
        <dbReference type="ARBA" id="ARBA00022695"/>
    </source>
</evidence>
<keyword evidence="2 5" id="KW-0808">Transferase</keyword>
<dbReference type="GO" id="GO:0006402">
    <property type="term" value="P:mRNA catabolic process"/>
    <property type="evidence" value="ECO:0007669"/>
    <property type="project" value="UniProtKB-UniRule"/>
</dbReference>
<feature type="binding site" evidence="5">
    <location>
        <position position="503"/>
    </location>
    <ligand>
        <name>Mg(2+)</name>
        <dbReference type="ChEBI" id="CHEBI:18420"/>
    </ligand>
</feature>
<dbReference type="NCBIfam" id="TIGR03591">
    <property type="entry name" value="polynuc_phos"/>
    <property type="match status" value="1"/>
</dbReference>
<dbReference type="InterPro" id="IPR012162">
    <property type="entry name" value="PNPase"/>
</dbReference>
<name>A0A1F6CTD7_9BACT</name>
<dbReference type="SUPFAM" id="SSF50249">
    <property type="entry name" value="Nucleic acid-binding proteins"/>
    <property type="match status" value="1"/>
</dbReference>
<dbReference type="SMART" id="SM00316">
    <property type="entry name" value="S1"/>
    <property type="match status" value="1"/>
</dbReference>
<dbReference type="InterPro" id="IPR012340">
    <property type="entry name" value="NA-bd_OB-fold"/>
</dbReference>
<evidence type="ECO:0000259" key="7">
    <source>
        <dbReference type="PROSITE" id="PS50126"/>
    </source>
</evidence>
<dbReference type="Pfam" id="PF00575">
    <property type="entry name" value="S1"/>
    <property type="match status" value="1"/>
</dbReference>
<dbReference type="GO" id="GO:0000175">
    <property type="term" value="F:3'-5'-RNA exonuclease activity"/>
    <property type="evidence" value="ECO:0007669"/>
    <property type="project" value="TreeGrafter"/>
</dbReference>
<evidence type="ECO:0000256" key="2">
    <source>
        <dbReference type="ARBA" id="ARBA00022679"/>
    </source>
</evidence>
<dbReference type="Gene3D" id="2.40.50.140">
    <property type="entry name" value="Nucleic acid-binding proteins"/>
    <property type="match status" value="1"/>
</dbReference>
<dbReference type="PROSITE" id="PS50084">
    <property type="entry name" value="KH_TYPE_1"/>
    <property type="match status" value="1"/>
</dbReference>
<dbReference type="PIRSF" id="PIRSF005499">
    <property type="entry name" value="PNPase"/>
    <property type="match status" value="1"/>
</dbReference>
<evidence type="ECO:0000313" key="8">
    <source>
        <dbReference type="EMBL" id="OGG52436.1"/>
    </source>
</evidence>
<dbReference type="SUPFAM" id="SSF54211">
    <property type="entry name" value="Ribosomal protein S5 domain 2-like"/>
    <property type="match status" value="2"/>
</dbReference>
<dbReference type="Gene3D" id="3.30.1370.10">
    <property type="entry name" value="K Homology domain, type 1"/>
    <property type="match status" value="1"/>
</dbReference>
<keyword evidence="4 5" id="KW-0694">RNA-binding</keyword>
<dbReference type="GO" id="GO:0005829">
    <property type="term" value="C:cytosol"/>
    <property type="evidence" value="ECO:0007669"/>
    <property type="project" value="TreeGrafter"/>
</dbReference>
<dbReference type="Proteomes" id="UP000176863">
    <property type="component" value="Unassembled WGS sequence"/>
</dbReference>
<feature type="region of interest" description="Disordered" evidence="6">
    <location>
        <begin position="715"/>
        <end position="741"/>
    </location>
</feature>
<evidence type="ECO:0000313" key="9">
    <source>
        <dbReference type="Proteomes" id="UP000176863"/>
    </source>
</evidence>
<dbReference type="GO" id="GO:0004654">
    <property type="term" value="F:polyribonucleotide nucleotidyltransferase activity"/>
    <property type="evidence" value="ECO:0007669"/>
    <property type="project" value="UniProtKB-UniRule"/>
</dbReference>
<comment type="caution">
    <text evidence="8">The sequence shown here is derived from an EMBL/GenBank/DDBJ whole genome shotgun (WGS) entry which is preliminary data.</text>
</comment>
<dbReference type="InterPro" id="IPR004088">
    <property type="entry name" value="KH_dom_type_1"/>
</dbReference>
<dbReference type="STRING" id="1798480.A2851_05330"/>
<feature type="domain" description="S1 motif" evidence="7">
    <location>
        <begin position="639"/>
        <end position="707"/>
    </location>
</feature>
<comment type="catalytic activity">
    <reaction evidence="5">
        <text>RNA(n+1) + phosphate = RNA(n) + a ribonucleoside 5'-diphosphate</text>
        <dbReference type="Rhea" id="RHEA:22096"/>
        <dbReference type="Rhea" id="RHEA-COMP:14527"/>
        <dbReference type="Rhea" id="RHEA-COMP:17342"/>
        <dbReference type="ChEBI" id="CHEBI:43474"/>
        <dbReference type="ChEBI" id="CHEBI:57930"/>
        <dbReference type="ChEBI" id="CHEBI:140395"/>
        <dbReference type="EC" id="2.7.7.8"/>
    </reaction>
</comment>
<dbReference type="InterPro" id="IPR004087">
    <property type="entry name" value="KH_dom"/>
</dbReference>
<dbReference type="SMART" id="SM00322">
    <property type="entry name" value="KH"/>
    <property type="match status" value="1"/>
</dbReference>
<reference evidence="8 9" key="1">
    <citation type="journal article" date="2016" name="Nat. Commun.">
        <title>Thousands of microbial genomes shed light on interconnected biogeochemical processes in an aquifer system.</title>
        <authorList>
            <person name="Anantharaman K."/>
            <person name="Brown C.T."/>
            <person name="Hug L.A."/>
            <person name="Sharon I."/>
            <person name="Castelle C.J."/>
            <person name="Probst A.J."/>
            <person name="Thomas B.C."/>
            <person name="Singh A."/>
            <person name="Wilkins M.J."/>
            <person name="Karaoz U."/>
            <person name="Brodie E.L."/>
            <person name="Williams K.H."/>
            <person name="Hubbard S.S."/>
            <person name="Banfield J.F."/>
        </authorList>
    </citation>
    <scope>NUCLEOTIDE SEQUENCE [LARGE SCALE GENOMIC DNA]</scope>
</reference>